<dbReference type="Proteomes" id="UP000004893">
    <property type="component" value="Unassembled WGS sequence"/>
</dbReference>
<proteinExistence type="inferred from homology"/>
<dbReference type="NCBIfam" id="NF033749">
    <property type="entry name" value="bact_hemeryth"/>
    <property type="match status" value="1"/>
</dbReference>
<evidence type="ECO:0000256" key="1">
    <source>
        <dbReference type="ARBA" id="ARBA00010587"/>
    </source>
</evidence>
<dbReference type="Pfam" id="PF01814">
    <property type="entry name" value="Hemerythrin"/>
    <property type="match status" value="1"/>
</dbReference>
<dbReference type="PANTHER" id="PTHR37164:SF1">
    <property type="entry name" value="BACTERIOHEMERYTHRIN"/>
    <property type="match status" value="1"/>
</dbReference>
<dbReference type="CDD" id="cd12107">
    <property type="entry name" value="Hemerythrin"/>
    <property type="match status" value="1"/>
</dbReference>
<gene>
    <name evidence="5" type="ORF">CLOHYLEM_07726</name>
</gene>
<dbReference type="HOGENOM" id="CLU_086902_2_2_9"/>
<dbReference type="AlphaFoldDB" id="C0C6I9"/>
<dbReference type="STRING" id="553973.CLOHYLEM_07726"/>
<evidence type="ECO:0000256" key="2">
    <source>
        <dbReference type="ARBA" id="ARBA00022723"/>
    </source>
</evidence>
<protein>
    <submittedName>
        <fullName evidence="5">Hemerythrin HHE cation binding domain protein</fullName>
    </submittedName>
</protein>
<feature type="domain" description="Hemerythrin-like" evidence="4">
    <location>
        <begin position="12"/>
        <end position="123"/>
    </location>
</feature>
<comment type="similarity">
    <text evidence="1">Belongs to the hemerythrin family.</text>
</comment>
<dbReference type="InterPro" id="IPR035938">
    <property type="entry name" value="Hemerythrin-like_sf"/>
</dbReference>
<name>C0C6I9_9FIRM</name>
<dbReference type="InterPro" id="IPR050669">
    <property type="entry name" value="Hemerythrin"/>
</dbReference>
<organism evidence="5 6">
    <name type="scientific">[Clostridium] hylemonae DSM 15053</name>
    <dbReference type="NCBI Taxonomy" id="553973"/>
    <lineage>
        <taxon>Bacteria</taxon>
        <taxon>Bacillati</taxon>
        <taxon>Bacillota</taxon>
        <taxon>Clostridia</taxon>
        <taxon>Lachnospirales</taxon>
        <taxon>Lachnospiraceae</taxon>
    </lineage>
</organism>
<evidence type="ECO:0000313" key="6">
    <source>
        <dbReference type="Proteomes" id="UP000004893"/>
    </source>
</evidence>
<evidence type="ECO:0000256" key="3">
    <source>
        <dbReference type="ARBA" id="ARBA00023004"/>
    </source>
</evidence>
<dbReference type="GO" id="GO:0046872">
    <property type="term" value="F:metal ion binding"/>
    <property type="evidence" value="ECO:0007669"/>
    <property type="project" value="UniProtKB-KW"/>
</dbReference>
<comment type="caution">
    <text evidence="5">The sequence shown here is derived from an EMBL/GenBank/DDBJ whole genome shotgun (WGS) entry which is preliminary data.</text>
</comment>
<dbReference type="eggNOG" id="COG2703">
    <property type="taxonomic scope" value="Bacteria"/>
</dbReference>
<sequence length="140" mass="16641">MYAEFSENLVTGNEMIDTQHKELIERMNGLLESCESGNEKLTAIKTLDYLSDYTDYHFKAEEQLQQDIEYPGYEKHKAQHEIFKQTINELQEMLQEEEGPSEAFVEKVEENIVKWFYVHIEGFDRSVAEYKFMRGNNERL</sequence>
<dbReference type="Gene3D" id="1.20.120.50">
    <property type="entry name" value="Hemerythrin-like"/>
    <property type="match status" value="1"/>
</dbReference>
<dbReference type="OrthoDB" id="9797092at2"/>
<dbReference type="InterPro" id="IPR012312">
    <property type="entry name" value="Hemerythrin-like"/>
</dbReference>
<accession>C0C6I9</accession>
<dbReference type="InterPro" id="IPR012827">
    <property type="entry name" value="Hemerythrin_metal-bd"/>
</dbReference>
<keyword evidence="2" id="KW-0479">Metal-binding</keyword>
<dbReference type="PANTHER" id="PTHR37164">
    <property type="entry name" value="BACTERIOHEMERYTHRIN"/>
    <property type="match status" value="1"/>
</dbReference>
<dbReference type="EMBL" id="ABYI02000042">
    <property type="protein sequence ID" value="EEG72324.1"/>
    <property type="molecule type" value="Genomic_DNA"/>
</dbReference>
<evidence type="ECO:0000313" key="5">
    <source>
        <dbReference type="EMBL" id="EEG72324.1"/>
    </source>
</evidence>
<dbReference type="NCBIfam" id="TIGR02481">
    <property type="entry name" value="hemeryth_dom"/>
    <property type="match status" value="1"/>
</dbReference>
<keyword evidence="3" id="KW-0408">Iron</keyword>
<reference evidence="5" key="2">
    <citation type="submission" date="2013-06" db="EMBL/GenBank/DDBJ databases">
        <title>Draft genome sequence of Clostridium hylemonae (DSM 15053).</title>
        <authorList>
            <person name="Sudarsanam P."/>
            <person name="Ley R."/>
            <person name="Guruge J."/>
            <person name="Turnbaugh P.J."/>
            <person name="Mahowald M."/>
            <person name="Liep D."/>
            <person name="Gordon J."/>
        </authorList>
    </citation>
    <scope>NUCLEOTIDE SEQUENCE</scope>
    <source>
        <strain evidence="5">DSM 15053</strain>
    </source>
</reference>
<evidence type="ECO:0000259" key="4">
    <source>
        <dbReference type="Pfam" id="PF01814"/>
    </source>
</evidence>
<dbReference type="RefSeq" id="WP_006445067.1">
    <property type="nucleotide sequence ID" value="NZ_CP036524.1"/>
</dbReference>
<dbReference type="SUPFAM" id="SSF47188">
    <property type="entry name" value="Hemerythrin-like"/>
    <property type="match status" value="1"/>
</dbReference>
<keyword evidence="6" id="KW-1185">Reference proteome</keyword>
<reference evidence="5" key="1">
    <citation type="submission" date="2009-02" db="EMBL/GenBank/DDBJ databases">
        <authorList>
            <person name="Fulton L."/>
            <person name="Clifton S."/>
            <person name="Fulton B."/>
            <person name="Xu J."/>
            <person name="Minx P."/>
            <person name="Pepin K.H."/>
            <person name="Johnson M."/>
            <person name="Bhonagiri V."/>
            <person name="Nash W.E."/>
            <person name="Mardis E.R."/>
            <person name="Wilson R.K."/>
        </authorList>
    </citation>
    <scope>NUCLEOTIDE SEQUENCE [LARGE SCALE GENOMIC DNA]</scope>
    <source>
        <strain evidence="5">DSM 15053</strain>
    </source>
</reference>